<dbReference type="AlphaFoldDB" id="A0A4Z2H815"/>
<comment type="caution">
    <text evidence="7">The sequence shown here is derived from an EMBL/GenBank/DDBJ whole genome shotgun (WGS) entry which is preliminary data.</text>
</comment>
<dbReference type="InterPro" id="IPR010345">
    <property type="entry name" value="IL-17_fam"/>
</dbReference>
<dbReference type="GO" id="GO:0005615">
    <property type="term" value="C:extracellular space"/>
    <property type="evidence" value="ECO:0007669"/>
    <property type="project" value="UniProtKB-KW"/>
</dbReference>
<protein>
    <submittedName>
        <fullName evidence="7">Interleukin-17D</fullName>
    </submittedName>
</protein>
<dbReference type="SUPFAM" id="SSF57501">
    <property type="entry name" value="Cystine-knot cytokines"/>
    <property type="match status" value="1"/>
</dbReference>
<dbReference type="Pfam" id="PF06083">
    <property type="entry name" value="IL17"/>
    <property type="match status" value="1"/>
</dbReference>
<keyword evidence="5" id="KW-0732">Signal</keyword>
<dbReference type="Proteomes" id="UP000314294">
    <property type="component" value="Unassembled WGS sequence"/>
</dbReference>
<evidence type="ECO:0000256" key="5">
    <source>
        <dbReference type="ARBA" id="ARBA00022729"/>
    </source>
</evidence>
<keyword evidence="3" id="KW-0202">Cytokine</keyword>
<accession>A0A4Z2H815</accession>
<evidence type="ECO:0000256" key="2">
    <source>
        <dbReference type="ARBA" id="ARBA00007236"/>
    </source>
</evidence>
<keyword evidence="8" id="KW-1185">Reference proteome</keyword>
<keyword evidence="4" id="KW-0964">Secreted</keyword>
<dbReference type="Gene3D" id="2.10.90.10">
    <property type="entry name" value="Cystine-knot cytokines"/>
    <property type="match status" value="1"/>
</dbReference>
<feature type="compositionally biased region" description="Basic and acidic residues" evidence="6">
    <location>
        <begin position="104"/>
        <end position="116"/>
    </location>
</feature>
<dbReference type="InterPro" id="IPR020440">
    <property type="entry name" value="IL-17_chr"/>
</dbReference>
<dbReference type="OrthoDB" id="9858224at2759"/>
<evidence type="ECO:0000256" key="6">
    <source>
        <dbReference type="SAM" id="MobiDB-lite"/>
    </source>
</evidence>
<dbReference type="GO" id="GO:0006954">
    <property type="term" value="P:inflammatory response"/>
    <property type="evidence" value="ECO:0007669"/>
    <property type="project" value="InterPro"/>
</dbReference>
<dbReference type="PRINTS" id="PR01932">
    <property type="entry name" value="INTRLEUKIN17"/>
</dbReference>
<evidence type="ECO:0000256" key="3">
    <source>
        <dbReference type="ARBA" id="ARBA00022514"/>
    </source>
</evidence>
<evidence type="ECO:0000313" key="7">
    <source>
        <dbReference type="EMBL" id="TNN60902.1"/>
    </source>
</evidence>
<comment type="similarity">
    <text evidence="2">Belongs to the IL-17 family.</text>
</comment>
<evidence type="ECO:0000313" key="8">
    <source>
        <dbReference type="Proteomes" id="UP000314294"/>
    </source>
</evidence>
<gene>
    <name evidence="7" type="primary">IL17D_0</name>
    <name evidence="7" type="ORF">EYF80_028897</name>
</gene>
<name>A0A4Z2H815_9TELE</name>
<sequence>MKIKSVDAVDLDWTDSSSLGGERPFSRGISFDPARYPRYIPEAYCLCRGCLLGPGGEESRLYRSAPVFAPAAILRRAGSCAGGRHAYTERYVSVAVGCTCLPLPEKERDRSPEPRGRQPASTGRRP</sequence>
<evidence type="ECO:0000256" key="1">
    <source>
        <dbReference type="ARBA" id="ARBA00004613"/>
    </source>
</evidence>
<reference evidence="7 8" key="1">
    <citation type="submission" date="2019-03" db="EMBL/GenBank/DDBJ databases">
        <title>First draft genome of Liparis tanakae, snailfish: a comprehensive survey of snailfish specific genes.</title>
        <authorList>
            <person name="Kim W."/>
            <person name="Song I."/>
            <person name="Jeong J.-H."/>
            <person name="Kim D."/>
            <person name="Kim S."/>
            <person name="Ryu S."/>
            <person name="Song J.Y."/>
            <person name="Lee S.K."/>
        </authorList>
    </citation>
    <scope>NUCLEOTIDE SEQUENCE [LARGE SCALE GENOMIC DNA]</scope>
    <source>
        <tissue evidence="7">Muscle</tissue>
    </source>
</reference>
<organism evidence="7 8">
    <name type="scientific">Liparis tanakae</name>
    <name type="common">Tanaka's snailfish</name>
    <dbReference type="NCBI Taxonomy" id="230148"/>
    <lineage>
        <taxon>Eukaryota</taxon>
        <taxon>Metazoa</taxon>
        <taxon>Chordata</taxon>
        <taxon>Craniata</taxon>
        <taxon>Vertebrata</taxon>
        <taxon>Euteleostomi</taxon>
        <taxon>Actinopterygii</taxon>
        <taxon>Neopterygii</taxon>
        <taxon>Teleostei</taxon>
        <taxon>Neoteleostei</taxon>
        <taxon>Acanthomorphata</taxon>
        <taxon>Eupercaria</taxon>
        <taxon>Perciformes</taxon>
        <taxon>Cottioidei</taxon>
        <taxon>Cottales</taxon>
        <taxon>Liparidae</taxon>
        <taxon>Liparis</taxon>
    </lineage>
</organism>
<evidence type="ECO:0000256" key="4">
    <source>
        <dbReference type="ARBA" id="ARBA00022525"/>
    </source>
</evidence>
<comment type="subcellular location">
    <subcellularLocation>
        <location evidence="1">Secreted</location>
    </subcellularLocation>
</comment>
<dbReference type="InterPro" id="IPR029034">
    <property type="entry name" value="Cystine-knot_cytokine"/>
</dbReference>
<feature type="region of interest" description="Disordered" evidence="6">
    <location>
        <begin position="104"/>
        <end position="126"/>
    </location>
</feature>
<proteinExistence type="inferred from homology"/>
<dbReference type="GO" id="GO:0005125">
    <property type="term" value="F:cytokine activity"/>
    <property type="evidence" value="ECO:0007669"/>
    <property type="project" value="UniProtKB-KW"/>
</dbReference>
<dbReference type="EMBL" id="SRLO01000325">
    <property type="protein sequence ID" value="TNN60902.1"/>
    <property type="molecule type" value="Genomic_DNA"/>
</dbReference>